<protein>
    <submittedName>
        <fullName evidence="3">Toxin-antitoxin system antitoxin component (TIGR02293 family)</fullName>
    </submittedName>
</protein>
<name>A0ABR6WE95_9BACT</name>
<evidence type="ECO:0000313" key="4">
    <source>
        <dbReference type="Proteomes" id="UP000700732"/>
    </source>
</evidence>
<keyword evidence="4" id="KW-1185">Reference proteome</keyword>
<reference evidence="3 4" key="1">
    <citation type="submission" date="2019-06" db="EMBL/GenBank/DDBJ databases">
        <title>Spirosoma utsteinense sp. nov. isolated from Antarctic ice-free soils.</title>
        <authorList>
            <person name="Tahon G."/>
        </authorList>
    </citation>
    <scope>NUCLEOTIDE SEQUENCE [LARGE SCALE GENOMIC DNA]</scope>
    <source>
        <strain evidence="3 4">LMG 31447</strain>
    </source>
</reference>
<sequence>MAVTLVTPNKKRMELSVNTEWTGDGFDIVEQSRAGLSRAKADEVARPIGLTDKEMARILNLSERTLHRLRPEARLDSNASERLLLLEVLIKHGLDVFDGRTDVLDRWLHGPLPELRRQAPVTLLDTTTGFGMVHTVLGRIEHGIYS</sequence>
<dbReference type="Pfam" id="PF09722">
    <property type="entry name" value="Xre_MbcA_ParS_C"/>
    <property type="match status" value="1"/>
</dbReference>
<organism evidence="3 4">
    <name type="scientific">Spirosoma utsteinense</name>
    <dbReference type="NCBI Taxonomy" id="2585773"/>
    <lineage>
        <taxon>Bacteria</taxon>
        <taxon>Pseudomonadati</taxon>
        <taxon>Bacteroidota</taxon>
        <taxon>Cytophagia</taxon>
        <taxon>Cytophagales</taxon>
        <taxon>Cytophagaceae</taxon>
        <taxon>Spirosoma</taxon>
    </lineage>
</organism>
<feature type="domain" description="Antitoxin Xre-like helix-turn-helix" evidence="2">
    <location>
        <begin position="28"/>
        <end position="86"/>
    </location>
</feature>
<dbReference type="Proteomes" id="UP000700732">
    <property type="component" value="Unassembled WGS sequence"/>
</dbReference>
<evidence type="ECO:0000259" key="1">
    <source>
        <dbReference type="Pfam" id="PF09722"/>
    </source>
</evidence>
<dbReference type="InterPro" id="IPR011979">
    <property type="entry name" value="Antitox_Xre"/>
</dbReference>
<dbReference type="InterPro" id="IPR024467">
    <property type="entry name" value="Xre/MbcA/ParS-like_toxin-bd"/>
</dbReference>
<evidence type="ECO:0000259" key="2">
    <source>
        <dbReference type="Pfam" id="PF20432"/>
    </source>
</evidence>
<feature type="domain" description="Antitoxin Xre/MbcA/ParS-like toxin-binding" evidence="1">
    <location>
        <begin position="94"/>
        <end position="143"/>
    </location>
</feature>
<dbReference type="EMBL" id="VFIA01000062">
    <property type="protein sequence ID" value="MBC3794856.1"/>
    <property type="molecule type" value="Genomic_DNA"/>
</dbReference>
<proteinExistence type="predicted"/>
<accession>A0ABR6WE95</accession>
<dbReference type="NCBIfam" id="TIGR02293">
    <property type="entry name" value="TAS_TIGR02293"/>
    <property type="match status" value="1"/>
</dbReference>
<comment type="caution">
    <text evidence="3">The sequence shown here is derived from an EMBL/GenBank/DDBJ whole genome shotgun (WGS) entry which is preliminary data.</text>
</comment>
<dbReference type="Pfam" id="PF20432">
    <property type="entry name" value="Xre-like-HTH"/>
    <property type="match status" value="1"/>
</dbReference>
<evidence type="ECO:0000313" key="3">
    <source>
        <dbReference type="EMBL" id="MBC3794856.1"/>
    </source>
</evidence>
<dbReference type="InterPro" id="IPR046847">
    <property type="entry name" value="Xre-like_HTH"/>
</dbReference>
<gene>
    <name evidence="3" type="ORF">FH603_5388</name>
</gene>